<dbReference type="Pfam" id="PF00615">
    <property type="entry name" value="RGS"/>
    <property type="match status" value="1"/>
</dbReference>
<dbReference type="InterPro" id="IPR036305">
    <property type="entry name" value="RGS_sf"/>
</dbReference>
<dbReference type="InterPro" id="IPR016137">
    <property type="entry name" value="RGS"/>
</dbReference>
<evidence type="ECO:0000259" key="2">
    <source>
        <dbReference type="PROSITE" id="PS50132"/>
    </source>
</evidence>
<name>A0A814ZHM0_9BILA</name>
<dbReference type="Gene3D" id="1.10.167.10">
    <property type="entry name" value="Regulator of G-protein Signalling 4, domain 2"/>
    <property type="match status" value="1"/>
</dbReference>
<dbReference type="PANTHER" id="PTHR10845:SF259">
    <property type="entry name" value="RGS DOMAIN-CONTAINING PROTEIN-RELATED"/>
    <property type="match status" value="1"/>
</dbReference>
<proteinExistence type="predicted"/>
<evidence type="ECO:0000313" key="4">
    <source>
        <dbReference type="EMBL" id="CAF4006157.1"/>
    </source>
</evidence>
<accession>A0A814ZHM0</accession>
<dbReference type="EMBL" id="CAJOBC010011012">
    <property type="protein sequence ID" value="CAF4006157.1"/>
    <property type="molecule type" value="Genomic_DNA"/>
</dbReference>
<dbReference type="SUPFAM" id="SSF48097">
    <property type="entry name" value="Regulator of G-protein signaling, RGS"/>
    <property type="match status" value="1"/>
</dbReference>
<dbReference type="PROSITE" id="PS50132">
    <property type="entry name" value="RGS"/>
    <property type="match status" value="1"/>
</dbReference>
<dbReference type="SMART" id="SM00315">
    <property type="entry name" value="RGS"/>
    <property type="match status" value="1"/>
</dbReference>
<dbReference type="FunFam" id="1.10.167.10:FF:000001">
    <property type="entry name" value="Putative regulator of g-protein signaling 12"/>
    <property type="match status" value="1"/>
</dbReference>
<dbReference type="AlphaFoldDB" id="A0A814ZHM0"/>
<dbReference type="PRINTS" id="PR01301">
    <property type="entry name" value="RGSPROTEIN"/>
</dbReference>
<gene>
    <name evidence="3" type="ORF">GPM918_LOCUS25725</name>
    <name evidence="4" type="ORF">SRO942_LOCUS25759</name>
</gene>
<keyword evidence="5" id="KW-1185">Reference proteome</keyword>
<organism evidence="3 5">
    <name type="scientific">Didymodactylos carnosus</name>
    <dbReference type="NCBI Taxonomy" id="1234261"/>
    <lineage>
        <taxon>Eukaryota</taxon>
        <taxon>Metazoa</taxon>
        <taxon>Spiralia</taxon>
        <taxon>Gnathifera</taxon>
        <taxon>Rotifera</taxon>
        <taxon>Eurotatoria</taxon>
        <taxon>Bdelloidea</taxon>
        <taxon>Philodinida</taxon>
        <taxon>Philodinidae</taxon>
        <taxon>Didymodactylos</taxon>
    </lineage>
</organism>
<feature type="domain" description="RGS" evidence="2">
    <location>
        <begin position="69"/>
        <end position="184"/>
    </location>
</feature>
<protein>
    <recommendedName>
        <fullName evidence="2">RGS domain-containing protein</fullName>
    </recommendedName>
</protein>
<comment type="caution">
    <text evidence="3">The sequence shown here is derived from an EMBL/GenBank/DDBJ whole genome shotgun (WGS) entry which is preliminary data.</text>
</comment>
<dbReference type="Proteomes" id="UP000663829">
    <property type="component" value="Unassembled WGS sequence"/>
</dbReference>
<evidence type="ECO:0000256" key="1">
    <source>
        <dbReference type="SAM" id="MobiDB-lite"/>
    </source>
</evidence>
<dbReference type="EMBL" id="CAJNOQ010010086">
    <property type="protein sequence ID" value="CAF1242455.1"/>
    <property type="molecule type" value="Genomic_DNA"/>
</dbReference>
<reference evidence="3" key="1">
    <citation type="submission" date="2021-02" db="EMBL/GenBank/DDBJ databases">
        <authorList>
            <person name="Nowell W R."/>
        </authorList>
    </citation>
    <scope>NUCLEOTIDE SEQUENCE</scope>
</reference>
<sequence>MESPSCISEDENDSNKNENNKKKKSKAASLAKDFKSRAANLIRRRTTEATLSEKSLIPSREDVLSWEESFEHLLRHRYGQALFRAFLRTEFSEENLEFWLACDEFKTYKEPKRTAKAKKVYLDFIAIGGPKQVNLDTETRMSTIACIDNPSSDAFDRAQRRIQGLMEKDSYQRFLKSELYINLLRRTSYPIQRRTTTEFTNNKS</sequence>
<dbReference type="Proteomes" id="UP000681722">
    <property type="component" value="Unassembled WGS sequence"/>
</dbReference>
<dbReference type="OrthoDB" id="196547at2759"/>
<feature type="region of interest" description="Disordered" evidence="1">
    <location>
        <begin position="1"/>
        <end position="31"/>
    </location>
</feature>
<dbReference type="InterPro" id="IPR044926">
    <property type="entry name" value="RGS_subdomain_2"/>
</dbReference>
<dbReference type="PANTHER" id="PTHR10845">
    <property type="entry name" value="REGULATOR OF G PROTEIN SIGNALING"/>
    <property type="match status" value="1"/>
</dbReference>
<evidence type="ECO:0000313" key="5">
    <source>
        <dbReference type="Proteomes" id="UP000663829"/>
    </source>
</evidence>
<evidence type="ECO:0000313" key="3">
    <source>
        <dbReference type="EMBL" id="CAF1242455.1"/>
    </source>
</evidence>